<proteinExistence type="predicted"/>
<organism evidence="1 2">
    <name type="scientific">Streblomastix strix</name>
    <dbReference type="NCBI Taxonomy" id="222440"/>
    <lineage>
        <taxon>Eukaryota</taxon>
        <taxon>Metamonada</taxon>
        <taxon>Preaxostyla</taxon>
        <taxon>Oxymonadida</taxon>
        <taxon>Streblomastigidae</taxon>
        <taxon>Streblomastix</taxon>
    </lineage>
</organism>
<dbReference type="Proteomes" id="UP000324800">
    <property type="component" value="Unassembled WGS sequence"/>
</dbReference>
<dbReference type="EMBL" id="SNRW01049202">
    <property type="protein sequence ID" value="KAA6311518.1"/>
    <property type="molecule type" value="Genomic_DNA"/>
</dbReference>
<dbReference type="AlphaFoldDB" id="A0A5J4PRM9"/>
<feature type="non-terminal residue" evidence="1">
    <location>
        <position position="46"/>
    </location>
</feature>
<evidence type="ECO:0000313" key="2">
    <source>
        <dbReference type="Proteomes" id="UP000324800"/>
    </source>
</evidence>
<gene>
    <name evidence="1" type="ORF">EZS28_056111</name>
</gene>
<accession>A0A5J4PRM9</accession>
<reference evidence="1 2" key="1">
    <citation type="submission" date="2019-03" db="EMBL/GenBank/DDBJ databases">
        <title>Single cell metagenomics reveals metabolic interactions within the superorganism composed of flagellate Streblomastix strix and complex community of Bacteroidetes bacteria on its surface.</title>
        <authorList>
            <person name="Treitli S.C."/>
            <person name="Kolisko M."/>
            <person name="Husnik F."/>
            <person name="Keeling P."/>
            <person name="Hampl V."/>
        </authorList>
    </citation>
    <scope>NUCLEOTIDE SEQUENCE [LARGE SCALE GENOMIC DNA]</scope>
    <source>
        <strain evidence="1">ST1C</strain>
    </source>
</reference>
<comment type="caution">
    <text evidence="1">The sequence shown here is derived from an EMBL/GenBank/DDBJ whole genome shotgun (WGS) entry which is preliminary data.</text>
</comment>
<protein>
    <submittedName>
        <fullName evidence="1">Uncharacterized protein</fullName>
    </submittedName>
</protein>
<name>A0A5J4PRM9_9EUKA</name>
<sequence length="46" mass="5491">MDQKNSQEDMNMIEKELDETIITKVKVVKLQFVLKEMSVKCFIQEK</sequence>
<evidence type="ECO:0000313" key="1">
    <source>
        <dbReference type="EMBL" id="KAA6311518.1"/>
    </source>
</evidence>